<evidence type="ECO:0008006" key="3">
    <source>
        <dbReference type="Google" id="ProtNLM"/>
    </source>
</evidence>
<gene>
    <name evidence="1" type="ORF">GCM10022419_033910</name>
</gene>
<protein>
    <recommendedName>
        <fullName evidence="3">HK97 gp10 family phage protein</fullName>
    </recommendedName>
</protein>
<dbReference type="EMBL" id="BAABDQ010000006">
    <property type="protein sequence ID" value="GAA3550850.1"/>
    <property type="molecule type" value="Genomic_DNA"/>
</dbReference>
<name>A0ABP6WLB0_9ACTN</name>
<sequence>MVDVRITGAEQLGALAKRLKAADGKALRKELLKAIRSGAKPALADTRKAIRAIPITGARGGGRKARQRKAYGDASARLQKDAGDPFGIIDKEERARTRAKRGSGLRDSIARSLRLSVKTGSRSAQVRIEVDSSKLPADQRSLPRHLDSVKGWRHPTFGEKPWVRQQGRPWFEVTIRKHLPAMRAHILKAMDDVAAKIEK</sequence>
<dbReference type="Proteomes" id="UP001500630">
    <property type="component" value="Unassembled WGS sequence"/>
</dbReference>
<reference evidence="2" key="1">
    <citation type="journal article" date="2019" name="Int. J. Syst. Evol. Microbiol.">
        <title>The Global Catalogue of Microorganisms (GCM) 10K type strain sequencing project: providing services to taxonomists for standard genome sequencing and annotation.</title>
        <authorList>
            <consortium name="The Broad Institute Genomics Platform"/>
            <consortium name="The Broad Institute Genome Sequencing Center for Infectious Disease"/>
            <person name="Wu L."/>
            <person name="Ma J."/>
        </authorList>
    </citation>
    <scope>NUCLEOTIDE SEQUENCE [LARGE SCALE GENOMIC DNA]</scope>
    <source>
        <strain evidence="2">JCM 17326</strain>
    </source>
</reference>
<proteinExistence type="predicted"/>
<organism evidence="1 2">
    <name type="scientific">Nonomuraea rosea</name>
    <dbReference type="NCBI Taxonomy" id="638574"/>
    <lineage>
        <taxon>Bacteria</taxon>
        <taxon>Bacillati</taxon>
        <taxon>Actinomycetota</taxon>
        <taxon>Actinomycetes</taxon>
        <taxon>Streptosporangiales</taxon>
        <taxon>Streptosporangiaceae</taxon>
        <taxon>Nonomuraea</taxon>
    </lineage>
</organism>
<accession>A0ABP6WLB0</accession>
<dbReference type="RefSeq" id="WP_345562749.1">
    <property type="nucleotide sequence ID" value="NZ_BAABDQ010000006.1"/>
</dbReference>
<evidence type="ECO:0000313" key="1">
    <source>
        <dbReference type="EMBL" id="GAA3550850.1"/>
    </source>
</evidence>
<keyword evidence="2" id="KW-1185">Reference proteome</keyword>
<evidence type="ECO:0000313" key="2">
    <source>
        <dbReference type="Proteomes" id="UP001500630"/>
    </source>
</evidence>
<comment type="caution">
    <text evidence="1">The sequence shown here is derived from an EMBL/GenBank/DDBJ whole genome shotgun (WGS) entry which is preliminary data.</text>
</comment>